<dbReference type="InterPro" id="IPR035965">
    <property type="entry name" value="PAS-like_dom_sf"/>
</dbReference>
<dbReference type="SUPFAM" id="SSF55785">
    <property type="entry name" value="PYP-like sensor domain (PAS domain)"/>
    <property type="match status" value="2"/>
</dbReference>
<dbReference type="InterPro" id="IPR036097">
    <property type="entry name" value="HisK_dim/P_sf"/>
</dbReference>
<dbReference type="Gene3D" id="1.10.287.130">
    <property type="match status" value="1"/>
</dbReference>
<keyword evidence="4" id="KW-0808">Transferase</keyword>
<comment type="caution">
    <text evidence="10">The sequence shown here is derived from an EMBL/GenBank/DDBJ whole genome shotgun (WGS) entry which is preliminary data.</text>
</comment>
<sequence length="495" mass="55144">MDILRSKLKEELINKNPELIHDLFHRFLNLSSEFMCITSLQEGDIIFVNQAFLDRVGYGKDKALSSSVIDLNIWETANNRGPFIELLKKNGTIEGFEQSFRDKHGRVITYILSAELIKLFDVECILTSGRDISQKTSLEEFHHNQMVEELRQTVNAINSLIIKLKKRADGQLVYVLAEGKLAEQLGYTTLNSYGKTVNELFPGLMEIEGDYYKQALKGHTVNFEIKLGDRILYKTLSPYWEHNQITGIIGSAIDITEQKDLARLLQTSEISASLGQLALGVAHEIRNPLTSIKGFVHLLGEILDKNGIDKGKEYVDLIMTELTRINDLVSEMLWLRKPKDTQNPQETFAVSTMISEILPLVTVEANLKSIQIILDYDFTGLIMKGNSAVLKQVILNLCKNGIEAMNEGGILIISGASSGAMLTISIKDSGPGIPDEIKYQIFNPFFTTKPSGNGLGLFISKQIIHEVGGTLTLDSDTSGTTALISFLNHSFNQNS</sequence>
<dbReference type="InterPro" id="IPR004358">
    <property type="entry name" value="Sig_transdc_His_kin-like_C"/>
</dbReference>
<evidence type="ECO:0000256" key="8">
    <source>
        <dbReference type="ARBA" id="ARBA00023012"/>
    </source>
</evidence>
<dbReference type="PRINTS" id="PR00344">
    <property type="entry name" value="BCTRLSENSOR"/>
</dbReference>
<dbReference type="SUPFAM" id="SSF55874">
    <property type="entry name" value="ATPase domain of HSP90 chaperone/DNA topoisomerase II/histidine kinase"/>
    <property type="match status" value="1"/>
</dbReference>
<dbReference type="InterPro" id="IPR036890">
    <property type="entry name" value="HATPase_C_sf"/>
</dbReference>
<evidence type="ECO:0000256" key="6">
    <source>
        <dbReference type="ARBA" id="ARBA00022777"/>
    </source>
</evidence>
<keyword evidence="5" id="KW-0547">Nucleotide-binding</keyword>
<organism evidence="10 11">
    <name type="scientific">Paenibacillus aestuarii</name>
    <dbReference type="NCBI Taxonomy" id="516965"/>
    <lineage>
        <taxon>Bacteria</taxon>
        <taxon>Bacillati</taxon>
        <taxon>Bacillota</taxon>
        <taxon>Bacilli</taxon>
        <taxon>Bacillales</taxon>
        <taxon>Paenibacillaceae</taxon>
        <taxon>Paenibacillus</taxon>
    </lineage>
</organism>
<evidence type="ECO:0000256" key="5">
    <source>
        <dbReference type="ARBA" id="ARBA00022741"/>
    </source>
</evidence>
<dbReference type="Gene3D" id="3.30.565.10">
    <property type="entry name" value="Histidine kinase-like ATPase, C-terminal domain"/>
    <property type="match status" value="1"/>
</dbReference>
<reference evidence="11" key="1">
    <citation type="journal article" date="2019" name="Int. J. Syst. Evol. Microbiol.">
        <title>The Global Catalogue of Microorganisms (GCM) 10K type strain sequencing project: providing services to taxonomists for standard genome sequencing and annotation.</title>
        <authorList>
            <consortium name="The Broad Institute Genomics Platform"/>
            <consortium name="The Broad Institute Genome Sequencing Center for Infectious Disease"/>
            <person name="Wu L."/>
            <person name="Ma J."/>
        </authorList>
    </citation>
    <scope>NUCLEOTIDE SEQUENCE [LARGE SCALE GENOMIC DNA]</scope>
    <source>
        <strain evidence="11">KACC 11904</strain>
    </source>
</reference>
<gene>
    <name evidence="10" type="ORF">ACFPOG_16345</name>
</gene>
<keyword evidence="3" id="KW-0597">Phosphoprotein</keyword>
<dbReference type="NCBIfam" id="TIGR00229">
    <property type="entry name" value="sensory_box"/>
    <property type="match status" value="1"/>
</dbReference>
<dbReference type="InterPro" id="IPR000014">
    <property type="entry name" value="PAS"/>
</dbReference>
<name>A0ABW0K959_9BACL</name>
<evidence type="ECO:0000256" key="3">
    <source>
        <dbReference type="ARBA" id="ARBA00022553"/>
    </source>
</evidence>
<dbReference type="CDD" id="cd00130">
    <property type="entry name" value="PAS"/>
    <property type="match status" value="1"/>
</dbReference>
<dbReference type="Proteomes" id="UP001596044">
    <property type="component" value="Unassembled WGS sequence"/>
</dbReference>
<dbReference type="Pfam" id="PF02518">
    <property type="entry name" value="HATPase_c"/>
    <property type="match status" value="1"/>
</dbReference>
<comment type="catalytic activity">
    <reaction evidence="1">
        <text>ATP + protein L-histidine = ADP + protein N-phospho-L-histidine.</text>
        <dbReference type="EC" id="2.7.13.3"/>
    </reaction>
</comment>
<dbReference type="SUPFAM" id="SSF47384">
    <property type="entry name" value="Homodimeric domain of signal transducing histidine kinase"/>
    <property type="match status" value="1"/>
</dbReference>
<dbReference type="EMBL" id="JBHSMJ010000022">
    <property type="protein sequence ID" value="MFC5449825.1"/>
    <property type="molecule type" value="Genomic_DNA"/>
</dbReference>
<dbReference type="PROSITE" id="PS50109">
    <property type="entry name" value="HIS_KIN"/>
    <property type="match status" value="1"/>
</dbReference>
<dbReference type="InterPro" id="IPR003594">
    <property type="entry name" value="HATPase_dom"/>
</dbReference>
<dbReference type="GO" id="GO:0005524">
    <property type="term" value="F:ATP binding"/>
    <property type="evidence" value="ECO:0007669"/>
    <property type="project" value="UniProtKB-KW"/>
</dbReference>
<keyword evidence="7 10" id="KW-0067">ATP-binding</keyword>
<evidence type="ECO:0000256" key="2">
    <source>
        <dbReference type="ARBA" id="ARBA00012438"/>
    </source>
</evidence>
<dbReference type="EC" id="2.7.13.3" evidence="2"/>
<evidence type="ECO:0000256" key="7">
    <source>
        <dbReference type="ARBA" id="ARBA00022840"/>
    </source>
</evidence>
<dbReference type="InterPro" id="IPR005467">
    <property type="entry name" value="His_kinase_dom"/>
</dbReference>
<evidence type="ECO:0000256" key="4">
    <source>
        <dbReference type="ARBA" id="ARBA00022679"/>
    </source>
</evidence>
<keyword evidence="8" id="KW-0902">Two-component regulatory system</keyword>
<keyword evidence="11" id="KW-1185">Reference proteome</keyword>
<proteinExistence type="predicted"/>
<dbReference type="InterPro" id="IPR003661">
    <property type="entry name" value="HisK_dim/P_dom"/>
</dbReference>
<feature type="domain" description="Histidine kinase" evidence="9">
    <location>
        <begin position="280"/>
        <end position="490"/>
    </location>
</feature>
<keyword evidence="6" id="KW-0418">Kinase</keyword>
<dbReference type="SMART" id="SM00387">
    <property type="entry name" value="HATPase_c"/>
    <property type="match status" value="1"/>
</dbReference>
<evidence type="ECO:0000259" key="9">
    <source>
        <dbReference type="PROSITE" id="PS50109"/>
    </source>
</evidence>
<accession>A0ABW0K959</accession>
<dbReference type="Gene3D" id="3.30.450.20">
    <property type="entry name" value="PAS domain"/>
    <property type="match status" value="2"/>
</dbReference>
<dbReference type="SMART" id="SM00388">
    <property type="entry name" value="HisKA"/>
    <property type="match status" value="1"/>
</dbReference>
<evidence type="ECO:0000256" key="1">
    <source>
        <dbReference type="ARBA" id="ARBA00000085"/>
    </source>
</evidence>
<dbReference type="PANTHER" id="PTHR43065:SF10">
    <property type="entry name" value="PEROXIDE STRESS-ACTIVATED HISTIDINE KINASE MAK3"/>
    <property type="match status" value="1"/>
</dbReference>
<evidence type="ECO:0000313" key="11">
    <source>
        <dbReference type="Proteomes" id="UP001596044"/>
    </source>
</evidence>
<dbReference type="PANTHER" id="PTHR43065">
    <property type="entry name" value="SENSOR HISTIDINE KINASE"/>
    <property type="match status" value="1"/>
</dbReference>
<protein>
    <recommendedName>
        <fullName evidence="2">histidine kinase</fullName>
        <ecNumber evidence="2">2.7.13.3</ecNumber>
    </recommendedName>
</protein>
<dbReference type="Pfam" id="PF00512">
    <property type="entry name" value="HisKA"/>
    <property type="match status" value="1"/>
</dbReference>
<dbReference type="CDD" id="cd00082">
    <property type="entry name" value="HisKA"/>
    <property type="match status" value="1"/>
</dbReference>
<evidence type="ECO:0000313" key="10">
    <source>
        <dbReference type="EMBL" id="MFC5449825.1"/>
    </source>
</evidence>
<dbReference type="RefSeq" id="WP_270884820.1">
    <property type="nucleotide sequence ID" value="NZ_JAQFVF010000080.1"/>
</dbReference>